<keyword evidence="1" id="KW-1133">Transmembrane helix</keyword>
<comment type="caution">
    <text evidence="2">The sequence shown here is derived from an EMBL/GenBank/DDBJ whole genome shotgun (WGS) entry which is preliminary data.</text>
</comment>
<feature type="transmembrane region" description="Helical" evidence="1">
    <location>
        <begin position="312"/>
        <end position="333"/>
    </location>
</feature>
<feature type="transmembrane region" description="Helical" evidence="1">
    <location>
        <begin position="232"/>
        <end position="253"/>
    </location>
</feature>
<gene>
    <name evidence="2" type="ORF">J2Z82_000932</name>
</gene>
<evidence type="ECO:0000256" key="1">
    <source>
        <dbReference type="SAM" id="Phobius"/>
    </source>
</evidence>
<reference evidence="2 3" key="1">
    <citation type="submission" date="2021-03" db="EMBL/GenBank/DDBJ databases">
        <title>Genomic Encyclopedia of Type Strains, Phase IV (KMG-IV): sequencing the most valuable type-strain genomes for metagenomic binning, comparative biology and taxonomic classification.</title>
        <authorList>
            <person name="Goeker M."/>
        </authorList>
    </citation>
    <scope>NUCLEOTIDE SEQUENCE [LARGE SCALE GENOMIC DNA]</scope>
    <source>
        <strain evidence="2 3">DSM 21085</strain>
    </source>
</reference>
<sequence length="474" mass="53032">MYCSECGTNNDPHALYCVEDGYPLQTHFSRSLRVDINSYCGLCGTENNSKTGYCTECGSSFESYEGLKHYSKSHTYFDIDLGKKVLPGFLLSIGILFLLNIIIDSFKGSSLIDLFMKIIIPFNEEILDQLSVLDFALLINFTSFSTEVGDAEFSQQLIFSSAGLAYLGIIAAIPLIAGGLFLKYRNPAIDEWKAAVLFAIGYGGLLGVISLITGNKTIGSEFYNLTIDFHFISAVINGVCIGFFFSYLGMVIIKGQLKEKSHYIPYQRAMHYSSLAFVGVIVTVVILSLFQFNQYTSVISDNRMFEDVIGDSIFADITFVGRIAIYLLNLAMFNTFIFQRTQMEEVQYSFYAGISNTMNENMGGLTDLIIPNKLFETYEMISIIIVAIFFITIGRLITKSLKNYISTIIMYSIFFAVIASFFTYHATLNFSIQHEEMGGSQAFFAGFKLIQTFFISLLYAGVTGFIGAYSRKLF</sequence>
<feature type="transmembrane region" description="Helical" evidence="1">
    <location>
        <begin position="274"/>
        <end position="292"/>
    </location>
</feature>
<name>A0ABS4HAW8_9BACI</name>
<feature type="transmembrane region" description="Helical" evidence="1">
    <location>
        <begin position="194"/>
        <end position="212"/>
    </location>
</feature>
<keyword evidence="3" id="KW-1185">Reference proteome</keyword>
<organism evidence="2 3">
    <name type="scientific">Virgibacillus litoralis</name>
    <dbReference type="NCBI Taxonomy" id="578221"/>
    <lineage>
        <taxon>Bacteria</taxon>
        <taxon>Bacillati</taxon>
        <taxon>Bacillota</taxon>
        <taxon>Bacilli</taxon>
        <taxon>Bacillales</taxon>
        <taxon>Bacillaceae</taxon>
        <taxon>Virgibacillus</taxon>
    </lineage>
</organism>
<evidence type="ECO:0008006" key="4">
    <source>
        <dbReference type="Google" id="ProtNLM"/>
    </source>
</evidence>
<evidence type="ECO:0000313" key="3">
    <source>
        <dbReference type="Proteomes" id="UP001519328"/>
    </source>
</evidence>
<evidence type="ECO:0000313" key="2">
    <source>
        <dbReference type="EMBL" id="MBP1948003.1"/>
    </source>
</evidence>
<proteinExistence type="predicted"/>
<keyword evidence="1" id="KW-0812">Transmembrane</keyword>
<feature type="transmembrane region" description="Helical" evidence="1">
    <location>
        <begin position="157"/>
        <end position="182"/>
    </location>
</feature>
<feature type="transmembrane region" description="Helical" evidence="1">
    <location>
        <begin position="445"/>
        <end position="469"/>
    </location>
</feature>
<protein>
    <recommendedName>
        <fullName evidence="4">C2H2-type domain-containing protein</fullName>
    </recommendedName>
</protein>
<dbReference type="RefSeq" id="WP_209479590.1">
    <property type="nucleotide sequence ID" value="NZ_JAGGKK010000003.1"/>
</dbReference>
<feature type="transmembrane region" description="Helical" evidence="1">
    <location>
        <begin position="85"/>
        <end position="106"/>
    </location>
</feature>
<feature type="transmembrane region" description="Helical" evidence="1">
    <location>
        <begin position="380"/>
        <end position="398"/>
    </location>
</feature>
<feature type="transmembrane region" description="Helical" evidence="1">
    <location>
        <begin position="404"/>
        <end position="424"/>
    </location>
</feature>
<dbReference type="Proteomes" id="UP001519328">
    <property type="component" value="Unassembled WGS sequence"/>
</dbReference>
<keyword evidence="1" id="KW-0472">Membrane</keyword>
<dbReference type="EMBL" id="JAGGKK010000003">
    <property type="protein sequence ID" value="MBP1948003.1"/>
    <property type="molecule type" value="Genomic_DNA"/>
</dbReference>
<accession>A0ABS4HAW8</accession>